<sequence>MVVGGTGSGPCSKLEPRFKLVS</sequence>
<evidence type="ECO:0000256" key="1">
    <source>
        <dbReference type="SAM" id="MobiDB-lite"/>
    </source>
</evidence>
<reference evidence="2" key="1">
    <citation type="submission" date="2018-02" db="EMBL/GenBank/DDBJ databases">
        <title>Rhizophora mucronata_Transcriptome.</title>
        <authorList>
            <person name="Meera S.P."/>
            <person name="Sreeshan A."/>
            <person name="Augustine A."/>
        </authorList>
    </citation>
    <scope>NUCLEOTIDE SEQUENCE</scope>
    <source>
        <tissue evidence="2">Leaf</tissue>
    </source>
</reference>
<dbReference type="AlphaFoldDB" id="A0A2P2QNG9"/>
<dbReference type="EMBL" id="GGEC01088082">
    <property type="protein sequence ID" value="MBX68566.1"/>
    <property type="molecule type" value="Transcribed_RNA"/>
</dbReference>
<organism evidence="2">
    <name type="scientific">Rhizophora mucronata</name>
    <name type="common">Asiatic mangrove</name>
    <dbReference type="NCBI Taxonomy" id="61149"/>
    <lineage>
        <taxon>Eukaryota</taxon>
        <taxon>Viridiplantae</taxon>
        <taxon>Streptophyta</taxon>
        <taxon>Embryophyta</taxon>
        <taxon>Tracheophyta</taxon>
        <taxon>Spermatophyta</taxon>
        <taxon>Magnoliopsida</taxon>
        <taxon>eudicotyledons</taxon>
        <taxon>Gunneridae</taxon>
        <taxon>Pentapetalae</taxon>
        <taxon>rosids</taxon>
        <taxon>fabids</taxon>
        <taxon>Malpighiales</taxon>
        <taxon>Rhizophoraceae</taxon>
        <taxon>Rhizophora</taxon>
    </lineage>
</organism>
<name>A0A2P2QNG9_RHIMU</name>
<evidence type="ECO:0000313" key="2">
    <source>
        <dbReference type="EMBL" id="MBX68566.1"/>
    </source>
</evidence>
<protein>
    <submittedName>
        <fullName evidence="2">Uncharacterized protein</fullName>
    </submittedName>
</protein>
<feature type="region of interest" description="Disordered" evidence="1">
    <location>
        <begin position="1"/>
        <end position="22"/>
    </location>
</feature>
<proteinExistence type="predicted"/>
<accession>A0A2P2QNG9</accession>